<accession>A0ABY4MIV4</accession>
<dbReference type="Pfam" id="PF00583">
    <property type="entry name" value="Acetyltransf_1"/>
    <property type="match status" value="1"/>
</dbReference>
<evidence type="ECO:0000313" key="4">
    <source>
        <dbReference type="Proteomes" id="UP000830115"/>
    </source>
</evidence>
<proteinExistence type="predicted"/>
<dbReference type="Proteomes" id="UP000830115">
    <property type="component" value="Chromosome"/>
</dbReference>
<reference evidence="3" key="1">
    <citation type="submission" date="2021-10" db="EMBL/GenBank/DDBJ databases">
        <title>Streptomyces nigrumlapis sp.nov.,an antimicrobial producing actinobacterium isolated from Black Gobi rocks.</title>
        <authorList>
            <person name="Wen Y."/>
            <person name="Zhang W."/>
            <person name="Liu X.G."/>
        </authorList>
    </citation>
    <scope>NUCLEOTIDE SEQUENCE</scope>
    <source>
        <strain evidence="3">ST13-2-2</strain>
    </source>
</reference>
<gene>
    <name evidence="3" type="ORF">K9S39_41595</name>
</gene>
<dbReference type="Gene3D" id="3.40.630.30">
    <property type="match status" value="1"/>
</dbReference>
<sequence length="146" mass="15125">MDVGPANPDDAVALALAELTNQDLAGPWFAELHAHIADGLTTGTTLAAYVVDNPAGGLAACALGSIHQGLPGPGYNGRTGHIHLVVTAPAFRHRGYATAVTTASCNAASRPATGSGLWTPERWPMPSPTARPRVPGRNPRREKFDG</sequence>
<dbReference type="EMBL" id="CP086322">
    <property type="protein sequence ID" value="UQA97488.1"/>
    <property type="molecule type" value="Genomic_DNA"/>
</dbReference>
<evidence type="ECO:0000313" key="3">
    <source>
        <dbReference type="EMBL" id="UQA97488.1"/>
    </source>
</evidence>
<evidence type="ECO:0000256" key="1">
    <source>
        <dbReference type="SAM" id="MobiDB-lite"/>
    </source>
</evidence>
<keyword evidence="4" id="KW-1185">Reference proteome</keyword>
<evidence type="ECO:0000259" key="2">
    <source>
        <dbReference type="Pfam" id="PF00583"/>
    </source>
</evidence>
<dbReference type="RefSeq" id="WP_248868447.1">
    <property type="nucleotide sequence ID" value="NZ_CP086322.1"/>
</dbReference>
<dbReference type="CDD" id="cd04301">
    <property type="entry name" value="NAT_SF"/>
    <property type="match status" value="1"/>
</dbReference>
<dbReference type="InterPro" id="IPR000182">
    <property type="entry name" value="GNAT_dom"/>
</dbReference>
<dbReference type="SUPFAM" id="SSF55729">
    <property type="entry name" value="Acyl-CoA N-acyltransferases (Nat)"/>
    <property type="match status" value="1"/>
</dbReference>
<name>A0ABY4MIV4_9ACTN</name>
<feature type="region of interest" description="Disordered" evidence="1">
    <location>
        <begin position="108"/>
        <end position="146"/>
    </location>
</feature>
<dbReference type="InterPro" id="IPR016181">
    <property type="entry name" value="Acyl_CoA_acyltransferase"/>
</dbReference>
<protein>
    <recommendedName>
        <fullName evidence="2">N-acetyltransferase domain-containing protein</fullName>
    </recommendedName>
</protein>
<feature type="domain" description="N-acetyltransferase" evidence="2">
    <location>
        <begin position="26"/>
        <end position="105"/>
    </location>
</feature>
<organism evidence="3 4">
    <name type="scientific">Streptomyces halobius</name>
    <dbReference type="NCBI Taxonomy" id="2879846"/>
    <lineage>
        <taxon>Bacteria</taxon>
        <taxon>Bacillati</taxon>
        <taxon>Actinomycetota</taxon>
        <taxon>Actinomycetes</taxon>
        <taxon>Kitasatosporales</taxon>
        <taxon>Streptomycetaceae</taxon>
        <taxon>Streptomyces</taxon>
    </lineage>
</organism>